<keyword evidence="6" id="KW-0472">Membrane</keyword>
<dbReference type="GO" id="GO:0022900">
    <property type="term" value="P:electron transport chain"/>
    <property type="evidence" value="ECO:0007669"/>
    <property type="project" value="InterPro"/>
</dbReference>
<evidence type="ECO:0000256" key="5">
    <source>
        <dbReference type="ARBA" id="ARBA00022982"/>
    </source>
</evidence>
<evidence type="ECO:0000259" key="7">
    <source>
        <dbReference type="SMART" id="SM00900"/>
    </source>
</evidence>
<name>A0A5C6D693_9BACT</name>
<keyword evidence="4" id="KW-0288">FMN</keyword>
<dbReference type="EMBL" id="SJPV01000016">
    <property type="protein sequence ID" value="TWU31575.1"/>
    <property type="molecule type" value="Genomic_DNA"/>
</dbReference>
<feature type="domain" description="FMN-binding" evidence="7">
    <location>
        <begin position="112"/>
        <end position="212"/>
    </location>
</feature>
<evidence type="ECO:0000256" key="3">
    <source>
        <dbReference type="ARBA" id="ARBA00022630"/>
    </source>
</evidence>
<proteinExistence type="predicted"/>
<evidence type="ECO:0000313" key="8">
    <source>
        <dbReference type="EMBL" id="TWU31575.1"/>
    </source>
</evidence>
<feature type="transmembrane region" description="Helical" evidence="6">
    <location>
        <begin position="18"/>
        <end position="39"/>
    </location>
</feature>
<dbReference type="Proteomes" id="UP000319143">
    <property type="component" value="Unassembled WGS sequence"/>
</dbReference>
<keyword evidence="6" id="KW-0812">Transmembrane</keyword>
<dbReference type="InterPro" id="IPR007329">
    <property type="entry name" value="FMN-bd"/>
</dbReference>
<keyword evidence="6" id="KW-1133">Transmembrane helix</keyword>
<dbReference type="PIRSF" id="PIRSF006091">
    <property type="entry name" value="E_trnsport_RnfG"/>
    <property type="match status" value="1"/>
</dbReference>
<dbReference type="Pfam" id="PF04205">
    <property type="entry name" value="FMN_bind"/>
    <property type="match status" value="1"/>
</dbReference>
<protein>
    <submittedName>
        <fullName evidence="8">Na(+)-translocating NADH-quinone reductase subunit C</fullName>
    </submittedName>
</protein>
<evidence type="ECO:0000256" key="2">
    <source>
        <dbReference type="ARBA" id="ARBA00022553"/>
    </source>
</evidence>
<accession>A0A5C6D693</accession>
<gene>
    <name evidence="8" type="ORF">Poly41_61320</name>
</gene>
<keyword evidence="5" id="KW-0249">Electron transport</keyword>
<evidence type="ECO:0000256" key="1">
    <source>
        <dbReference type="ARBA" id="ARBA00022448"/>
    </source>
</evidence>
<reference evidence="8 9" key="1">
    <citation type="submission" date="2019-02" db="EMBL/GenBank/DDBJ databases">
        <title>Deep-cultivation of Planctomycetes and their phenomic and genomic characterization uncovers novel biology.</title>
        <authorList>
            <person name="Wiegand S."/>
            <person name="Jogler M."/>
            <person name="Boedeker C."/>
            <person name="Pinto D."/>
            <person name="Vollmers J."/>
            <person name="Rivas-Marin E."/>
            <person name="Kohn T."/>
            <person name="Peeters S.H."/>
            <person name="Heuer A."/>
            <person name="Rast P."/>
            <person name="Oberbeckmann S."/>
            <person name="Bunk B."/>
            <person name="Jeske O."/>
            <person name="Meyerdierks A."/>
            <person name="Storesund J.E."/>
            <person name="Kallscheuer N."/>
            <person name="Luecker S."/>
            <person name="Lage O.M."/>
            <person name="Pohl T."/>
            <person name="Merkel B.J."/>
            <person name="Hornburger P."/>
            <person name="Mueller R.-W."/>
            <person name="Bruemmer F."/>
            <person name="Labrenz M."/>
            <person name="Spormann A.M."/>
            <person name="Op Den Camp H."/>
            <person name="Overmann J."/>
            <person name="Amann R."/>
            <person name="Jetten M.S.M."/>
            <person name="Mascher T."/>
            <person name="Medema M.H."/>
            <person name="Devos D.P."/>
            <person name="Kaster A.-K."/>
            <person name="Ovreas L."/>
            <person name="Rohde M."/>
            <person name="Galperin M.Y."/>
            <person name="Jogler C."/>
        </authorList>
    </citation>
    <scope>NUCLEOTIDE SEQUENCE [LARGE SCALE GENOMIC DNA]</scope>
    <source>
        <strain evidence="8 9">Poly41</strain>
    </source>
</reference>
<evidence type="ECO:0000256" key="6">
    <source>
        <dbReference type="SAM" id="Phobius"/>
    </source>
</evidence>
<dbReference type="GO" id="GO:0009055">
    <property type="term" value="F:electron transfer activity"/>
    <property type="evidence" value="ECO:0007669"/>
    <property type="project" value="InterPro"/>
</dbReference>
<dbReference type="AlphaFoldDB" id="A0A5C6D693"/>
<keyword evidence="3" id="KW-0285">Flavoprotein</keyword>
<comment type="caution">
    <text evidence="8">The sequence shown here is derived from an EMBL/GenBank/DDBJ whole genome shotgun (WGS) entry which is preliminary data.</text>
</comment>
<keyword evidence="1" id="KW-0813">Transport</keyword>
<dbReference type="PANTHER" id="PTHR36118">
    <property type="entry name" value="ION-TRANSLOCATING OXIDOREDUCTASE COMPLEX SUBUNIT G"/>
    <property type="match status" value="1"/>
</dbReference>
<dbReference type="OrthoDB" id="9794010at2"/>
<dbReference type="PANTHER" id="PTHR36118:SF1">
    <property type="entry name" value="ION-TRANSLOCATING OXIDOREDUCTASE COMPLEX SUBUNIT G"/>
    <property type="match status" value="1"/>
</dbReference>
<dbReference type="GO" id="GO:0010181">
    <property type="term" value="F:FMN binding"/>
    <property type="evidence" value="ECO:0007669"/>
    <property type="project" value="InterPro"/>
</dbReference>
<sequence length="228" mass="24729">MSEEQLNVSDSGASAAKIYGVVLSVGVVCSLLIVSTYEFTKPIIQANKLAARELAILEVISDAVTSEAFVLDEATGEFQKASASSEDQNLVFAGYNQKGELAGLALGTKGMGYQDYIHVLYGYSPEQQAIVGISVLESRETPGLGDRIQTDPAFLKNFEKLDVRVDGDKLAHELEYVKAGEKTDEWQIDGISGATISSQATADMLRESTNKWIPRVYSRTDDFRGGTE</sequence>
<dbReference type="InterPro" id="IPR010209">
    <property type="entry name" value="Ion_transpt_RnfG/RsxG"/>
</dbReference>
<dbReference type="RefSeq" id="WP_146530853.1">
    <property type="nucleotide sequence ID" value="NZ_SJPV01000016.1"/>
</dbReference>
<organism evidence="8 9">
    <name type="scientific">Novipirellula artificiosorum</name>
    <dbReference type="NCBI Taxonomy" id="2528016"/>
    <lineage>
        <taxon>Bacteria</taxon>
        <taxon>Pseudomonadati</taxon>
        <taxon>Planctomycetota</taxon>
        <taxon>Planctomycetia</taxon>
        <taxon>Pirellulales</taxon>
        <taxon>Pirellulaceae</taxon>
        <taxon>Novipirellula</taxon>
    </lineage>
</organism>
<keyword evidence="2" id="KW-0597">Phosphoprotein</keyword>
<keyword evidence="9" id="KW-1185">Reference proteome</keyword>
<evidence type="ECO:0000256" key="4">
    <source>
        <dbReference type="ARBA" id="ARBA00022643"/>
    </source>
</evidence>
<dbReference type="GO" id="GO:0005886">
    <property type="term" value="C:plasma membrane"/>
    <property type="evidence" value="ECO:0007669"/>
    <property type="project" value="InterPro"/>
</dbReference>
<evidence type="ECO:0000313" key="9">
    <source>
        <dbReference type="Proteomes" id="UP000319143"/>
    </source>
</evidence>
<dbReference type="SMART" id="SM00900">
    <property type="entry name" value="FMN_bind"/>
    <property type="match status" value="1"/>
</dbReference>